<keyword evidence="5" id="KW-0539">Nucleus</keyword>
<dbReference type="GO" id="GO:0005634">
    <property type="term" value="C:nucleus"/>
    <property type="evidence" value="ECO:0007669"/>
    <property type="project" value="UniProtKB-SubCell"/>
</dbReference>
<sequence>MTEPMEMESEVAIPQNPEEIKPRDDGEDGTSLNAVSSDSDAESDSETDDEAQDALQRETLEAELSRNPSNYDAHVQYIRLLRKAGEIDKLRQARESMSQLFPLTPSMWQEWAKDETTLSSGNLGLRDVKDIFTRLKRNSWAYSKFTKRRRHKCPHDTTDALGSCARANVRAEQKNGVLGPKVRHGLDLAGLDPDPVQPGPGPVPKSKIWWQPVPGLGPGSLETGPGTWLPDSIT</sequence>
<evidence type="ECO:0000256" key="3">
    <source>
        <dbReference type="ARBA" id="ARBA00022737"/>
    </source>
</evidence>
<dbReference type="PANTHER" id="PTHR17204">
    <property type="entry name" value="PRE-MRNA PROCESSING PROTEIN PRP39-RELATED"/>
    <property type="match status" value="1"/>
</dbReference>
<dbReference type="EMBL" id="JAKOGI010000070">
    <property type="protein sequence ID" value="KAJ8445792.1"/>
    <property type="molecule type" value="Genomic_DNA"/>
</dbReference>
<protein>
    <recommendedName>
        <fullName evidence="9">Squamous cell carcinoma antigen recognized by T-cells 3</fullName>
    </recommendedName>
</protein>
<organism evidence="7 8">
    <name type="scientific">Carnegiea gigantea</name>
    <dbReference type="NCBI Taxonomy" id="171969"/>
    <lineage>
        <taxon>Eukaryota</taxon>
        <taxon>Viridiplantae</taxon>
        <taxon>Streptophyta</taxon>
        <taxon>Embryophyta</taxon>
        <taxon>Tracheophyta</taxon>
        <taxon>Spermatophyta</taxon>
        <taxon>Magnoliopsida</taxon>
        <taxon>eudicotyledons</taxon>
        <taxon>Gunneridae</taxon>
        <taxon>Pentapetalae</taxon>
        <taxon>Caryophyllales</taxon>
        <taxon>Cactineae</taxon>
        <taxon>Cactaceae</taxon>
        <taxon>Cactoideae</taxon>
        <taxon>Echinocereeae</taxon>
        <taxon>Carnegiea</taxon>
    </lineage>
</organism>
<accession>A0A9Q1KM46</accession>
<name>A0A9Q1KM46_9CARY</name>
<feature type="region of interest" description="Disordered" evidence="6">
    <location>
        <begin position="196"/>
        <end position="234"/>
    </location>
</feature>
<evidence type="ECO:0000313" key="7">
    <source>
        <dbReference type="EMBL" id="KAJ8445792.1"/>
    </source>
</evidence>
<evidence type="ECO:0000256" key="2">
    <source>
        <dbReference type="ARBA" id="ARBA00022664"/>
    </source>
</evidence>
<dbReference type="GO" id="GO:0006397">
    <property type="term" value="P:mRNA processing"/>
    <property type="evidence" value="ECO:0007669"/>
    <property type="project" value="UniProtKB-KW"/>
</dbReference>
<feature type="region of interest" description="Disordered" evidence="6">
    <location>
        <begin position="1"/>
        <end position="53"/>
    </location>
</feature>
<evidence type="ECO:0000256" key="4">
    <source>
        <dbReference type="ARBA" id="ARBA00023187"/>
    </source>
</evidence>
<evidence type="ECO:0000256" key="6">
    <source>
        <dbReference type="SAM" id="MobiDB-lite"/>
    </source>
</evidence>
<evidence type="ECO:0000256" key="5">
    <source>
        <dbReference type="ARBA" id="ARBA00023242"/>
    </source>
</evidence>
<comment type="caution">
    <text evidence="7">The sequence shown here is derived from an EMBL/GenBank/DDBJ whole genome shotgun (WGS) entry which is preliminary data.</text>
</comment>
<dbReference type="OrthoDB" id="360390at2759"/>
<comment type="subcellular location">
    <subcellularLocation>
        <location evidence="1">Nucleus</location>
    </subcellularLocation>
</comment>
<keyword evidence="8" id="KW-1185">Reference proteome</keyword>
<reference evidence="7" key="1">
    <citation type="submission" date="2022-04" db="EMBL/GenBank/DDBJ databases">
        <title>Carnegiea gigantea Genome sequencing and assembly v2.</title>
        <authorList>
            <person name="Copetti D."/>
            <person name="Sanderson M.J."/>
            <person name="Burquez A."/>
            <person name="Wojciechowski M.F."/>
        </authorList>
    </citation>
    <scope>NUCLEOTIDE SEQUENCE</scope>
    <source>
        <strain evidence="7">SGP5-SGP5p</strain>
        <tissue evidence="7">Aerial part</tissue>
    </source>
</reference>
<evidence type="ECO:0000256" key="1">
    <source>
        <dbReference type="ARBA" id="ARBA00004123"/>
    </source>
</evidence>
<dbReference type="Gene3D" id="1.25.40.10">
    <property type="entry name" value="Tetratricopeptide repeat domain"/>
    <property type="match status" value="1"/>
</dbReference>
<keyword evidence="4" id="KW-0508">mRNA splicing</keyword>
<evidence type="ECO:0000313" key="8">
    <source>
        <dbReference type="Proteomes" id="UP001153076"/>
    </source>
</evidence>
<dbReference type="AlphaFoldDB" id="A0A9Q1KM46"/>
<dbReference type="GO" id="GO:0008380">
    <property type="term" value="P:RNA splicing"/>
    <property type="evidence" value="ECO:0007669"/>
    <property type="project" value="UniProtKB-KW"/>
</dbReference>
<keyword evidence="3" id="KW-0677">Repeat</keyword>
<dbReference type="SUPFAM" id="SSF48452">
    <property type="entry name" value="TPR-like"/>
    <property type="match status" value="1"/>
</dbReference>
<dbReference type="InterPro" id="IPR011990">
    <property type="entry name" value="TPR-like_helical_dom_sf"/>
</dbReference>
<dbReference type="PANTHER" id="PTHR17204:SF25">
    <property type="entry name" value="RRM DOMAIN-CONTAINING PROTEIN"/>
    <property type="match status" value="1"/>
</dbReference>
<keyword evidence="2" id="KW-0507">mRNA processing</keyword>
<dbReference type="Proteomes" id="UP001153076">
    <property type="component" value="Unassembled WGS sequence"/>
</dbReference>
<evidence type="ECO:0008006" key="9">
    <source>
        <dbReference type="Google" id="ProtNLM"/>
    </source>
</evidence>
<proteinExistence type="predicted"/>
<gene>
    <name evidence="7" type="ORF">Cgig2_027873</name>
</gene>
<feature type="compositionally biased region" description="Acidic residues" evidence="6">
    <location>
        <begin position="39"/>
        <end position="52"/>
    </location>
</feature>